<dbReference type="OrthoDB" id="9811588at2"/>
<evidence type="ECO:0000313" key="5">
    <source>
        <dbReference type="EMBL" id="AOX16032.1"/>
    </source>
</evidence>
<dbReference type="PROSITE" id="PS50931">
    <property type="entry name" value="HTH_LYSR"/>
    <property type="match status" value="1"/>
</dbReference>
<dbReference type="InterPro" id="IPR000847">
    <property type="entry name" value="LysR_HTH_N"/>
</dbReference>
<reference evidence="5 6" key="1">
    <citation type="journal article" date="2016" name="Microb. Cell Fact.">
        <title>Dissection of exopolysaccharide biosynthesis in Kozakia baliensis.</title>
        <authorList>
            <person name="Brandt J.U."/>
            <person name="Jakob F."/>
            <person name="Behr J."/>
            <person name="Geissler A.J."/>
            <person name="Vogel R.F."/>
        </authorList>
    </citation>
    <scope>NUCLEOTIDE SEQUENCE [LARGE SCALE GENOMIC DNA]</scope>
    <source>
        <strain evidence="5 6">DSM 14400</strain>
    </source>
</reference>
<keyword evidence="2" id="KW-0805">Transcription regulation</keyword>
<dbReference type="InterPro" id="IPR005119">
    <property type="entry name" value="LysR_subst-bd"/>
</dbReference>
<dbReference type="KEGG" id="kba:A0U89_01530"/>
<gene>
    <name evidence="5" type="ORF">A0U89_01530</name>
</gene>
<dbReference type="AlphaFoldDB" id="A0A1D8UQU9"/>
<dbReference type="GO" id="GO:0032993">
    <property type="term" value="C:protein-DNA complex"/>
    <property type="evidence" value="ECO:0007669"/>
    <property type="project" value="TreeGrafter"/>
</dbReference>
<dbReference type="InterPro" id="IPR036388">
    <property type="entry name" value="WH-like_DNA-bd_sf"/>
</dbReference>
<dbReference type="GO" id="GO:0003677">
    <property type="term" value="F:DNA binding"/>
    <property type="evidence" value="ECO:0007669"/>
    <property type="project" value="UniProtKB-KW"/>
</dbReference>
<evidence type="ECO:0000256" key="1">
    <source>
        <dbReference type="ARBA" id="ARBA00009437"/>
    </source>
</evidence>
<dbReference type="SUPFAM" id="SSF46785">
    <property type="entry name" value="Winged helix' DNA-binding domain"/>
    <property type="match status" value="1"/>
</dbReference>
<organism evidence="5 6">
    <name type="scientific">Kozakia baliensis</name>
    <dbReference type="NCBI Taxonomy" id="153496"/>
    <lineage>
        <taxon>Bacteria</taxon>
        <taxon>Pseudomonadati</taxon>
        <taxon>Pseudomonadota</taxon>
        <taxon>Alphaproteobacteria</taxon>
        <taxon>Acetobacterales</taxon>
        <taxon>Acetobacteraceae</taxon>
        <taxon>Kozakia</taxon>
    </lineage>
</organism>
<comment type="similarity">
    <text evidence="1">Belongs to the LysR transcriptional regulatory family.</text>
</comment>
<keyword evidence="3" id="KW-0238">DNA-binding</keyword>
<evidence type="ECO:0000256" key="2">
    <source>
        <dbReference type="ARBA" id="ARBA00023015"/>
    </source>
</evidence>
<keyword evidence="4" id="KW-0804">Transcription</keyword>
<protein>
    <submittedName>
        <fullName evidence="5">Uncharacterized protein</fullName>
    </submittedName>
</protein>
<dbReference type="EMBL" id="CP014674">
    <property type="protein sequence ID" value="AOX16032.1"/>
    <property type="molecule type" value="Genomic_DNA"/>
</dbReference>
<dbReference type="FunFam" id="1.10.10.10:FF:000001">
    <property type="entry name" value="LysR family transcriptional regulator"/>
    <property type="match status" value="1"/>
</dbReference>
<dbReference type="InterPro" id="IPR036390">
    <property type="entry name" value="WH_DNA-bd_sf"/>
</dbReference>
<evidence type="ECO:0000256" key="3">
    <source>
        <dbReference type="ARBA" id="ARBA00023125"/>
    </source>
</evidence>
<dbReference type="PANTHER" id="PTHR30346">
    <property type="entry name" value="TRANSCRIPTIONAL DUAL REGULATOR HCAR-RELATED"/>
    <property type="match status" value="1"/>
</dbReference>
<keyword evidence="6" id="KW-1185">Reference proteome</keyword>
<dbReference type="Gene3D" id="3.40.190.10">
    <property type="entry name" value="Periplasmic binding protein-like II"/>
    <property type="match status" value="2"/>
</dbReference>
<dbReference type="Pfam" id="PF03466">
    <property type="entry name" value="LysR_substrate"/>
    <property type="match status" value="1"/>
</dbReference>
<sequence>MDLKHLRSFCALGETLHFGRAAARLNIVQPAVSAHIRQIEDELGIKLVERSRHHVFMTPAGRNFLQEARSILQQVSGAIDTTRNIAAGTAGILRVGFVSSAIALFVTHLIRHFSTFHPDVEVDLYEMNSHQQLEAIAEGRLDLGFVRMPIQRDQVEIKTVAREPFEAILPVGHPLSRHPTMRPMDFSDETIFMLARDNAPGFHDALLSAFHLNHTVPRRIKYFREFQTAIHLASAGLGIAVVPRYAASIAPQHIARVPLNLGDNYSEIGLAIKDRSVPLIQKACEIIDKLIDDGIPADQNKNLAQTDIKLSPTMRRGQSASYDAAAPWRRIY</sequence>
<proteinExistence type="inferred from homology"/>
<dbReference type="GO" id="GO:0003700">
    <property type="term" value="F:DNA-binding transcription factor activity"/>
    <property type="evidence" value="ECO:0007669"/>
    <property type="project" value="InterPro"/>
</dbReference>
<dbReference type="Pfam" id="PF00126">
    <property type="entry name" value="HTH_1"/>
    <property type="match status" value="1"/>
</dbReference>
<dbReference type="RefSeq" id="WP_070401864.1">
    <property type="nucleotide sequence ID" value="NZ_BJVW01000022.1"/>
</dbReference>
<dbReference type="PRINTS" id="PR00039">
    <property type="entry name" value="HTHLYSR"/>
</dbReference>
<accession>A0A1D8UQU9</accession>
<evidence type="ECO:0000256" key="4">
    <source>
        <dbReference type="ARBA" id="ARBA00023163"/>
    </source>
</evidence>
<dbReference type="SUPFAM" id="SSF53850">
    <property type="entry name" value="Periplasmic binding protein-like II"/>
    <property type="match status" value="1"/>
</dbReference>
<evidence type="ECO:0000313" key="6">
    <source>
        <dbReference type="Proteomes" id="UP000179145"/>
    </source>
</evidence>
<dbReference type="eggNOG" id="COG0583">
    <property type="taxonomic scope" value="Bacteria"/>
</dbReference>
<name>A0A1D8UQU9_9PROT</name>
<dbReference type="Proteomes" id="UP000179145">
    <property type="component" value="Chromosome"/>
</dbReference>
<dbReference type="STRING" id="153496.A0U89_01530"/>
<dbReference type="CDD" id="cd08414">
    <property type="entry name" value="PBP2_LTTR_aromatics_like"/>
    <property type="match status" value="1"/>
</dbReference>
<dbReference type="PANTHER" id="PTHR30346:SF0">
    <property type="entry name" value="HCA OPERON TRANSCRIPTIONAL ACTIVATOR HCAR"/>
    <property type="match status" value="1"/>
</dbReference>
<dbReference type="Gene3D" id="1.10.10.10">
    <property type="entry name" value="Winged helix-like DNA-binding domain superfamily/Winged helix DNA-binding domain"/>
    <property type="match status" value="1"/>
</dbReference>